<dbReference type="eggNOG" id="COG0840">
    <property type="taxonomic scope" value="Bacteria"/>
</dbReference>
<keyword evidence="6" id="KW-1185">Reference proteome</keyword>
<dbReference type="InterPro" id="IPR004089">
    <property type="entry name" value="MCPsignal_dom"/>
</dbReference>
<dbReference type="KEGG" id="csb:CLSA_c34020"/>
<evidence type="ECO:0000259" key="4">
    <source>
        <dbReference type="PROSITE" id="PS50111"/>
    </source>
</evidence>
<evidence type="ECO:0000313" key="6">
    <source>
        <dbReference type="Proteomes" id="UP000017118"/>
    </source>
</evidence>
<keyword evidence="1 2" id="KW-0807">Transducer</keyword>
<reference evidence="5 6" key="1">
    <citation type="journal article" date="2013" name="Genome Announc.">
        <title>Complete Genome Sequence of the Solvent Producer Clostridium saccharobutylicum NCP262 (DSM 13864).</title>
        <authorList>
            <person name="Poehlein A."/>
            <person name="Hartwich K."/>
            <person name="Krabben P."/>
            <person name="Ehrenreich A."/>
            <person name="Liebl W."/>
            <person name="Durre P."/>
            <person name="Gottschalk G."/>
            <person name="Daniel R."/>
        </authorList>
    </citation>
    <scope>NUCLEOTIDE SEQUENCE [LARGE SCALE GENOMIC DNA]</scope>
    <source>
        <strain evidence="5">DSM 13864</strain>
    </source>
</reference>
<name>U5MUU2_CLOSA</name>
<feature type="region of interest" description="Disordered" evidence="3">
    <location>
        <begin position="343"/>
        <end position="363"/>
    </location>
</feature>
<gene>
    <name evidence="5" type="ORF">CLSA_c34020</name>
</gene>
<dbReference type="SMART" id="SM00283">
    <property type="entry name" value="MA"/>
    <property type="match status" value="1"/>
</dbReference>
<dbReference type="HOGENOM" id="CLU_043276_1_0_9"/>
<dbReference type="GO" id="GO:0007165">
    <property type="term" value="P:signal transduction"/>
    <property type="evidence" value="ECO:0007669"/>
    <property type="project" value="UniProtKB-KW"/>
</dbReference>
<dbReference type="PROSITE" id="PS50111">
    <property type="entry name" value="CHEMOTAXIS_TRANSDUC_2"/>
    <property type="match status" value="1"/>
</dbReference>
<dbReference type="GO" id="GO:0016020">
    <property type="term" value="C:membrane"/>
    <property type="evidence" value="ECO:0007669"/>
    <property type="project" value="InterPro"/>
</dbReference>
<feature type="domain" description="Methyl-accepting transducer" evidence="4">
    <location>
        <begin position="218"/>
        <end position="382"/>
    </location>
</feature>
<sequence>MISIKALEYLKGLAEIQADSISGGILYLFIKNDAVIWRKQSKDFKLNIFNIGDSVSVNGVTARAEKEKRTVIENVPRSLYGMRLRIIAEPMVDDSGEIVGVFSMVFPRIHPVGSAFKDFAPILASMFSEGVFIYTTDLEKIINIQSSKKFDIPELAFEAKFNEDFIAYKAIKEKKVISEKLHESKYGVETLMINSPLFDEETGTVVATLGLAVPKGTAANLRSMSENLDRGLTQVAAAIEELTASASTIHTNEQKLNDEINEIIILSEEINKISSYIKEIADKTKMLGLNAAIECARAGEAGKGFGVVANEIRKLSEQSKSTVPEINRLTDIIKQKVMEASEMSKSSLSSSEEQAAASEEITASVEEISTSAEELNNIAQNL</sequence>
<protein>
    <submittedName>
        <fullName evidence="5">Methyl-accepting chemotaxis protein</fullName>
    </submittedName>
</protein>
<dbReference type="Pfam" id="PF00015">
    <property type="entry name" value="MCPsignal"/>
    <property type="match status" value="1"/>
</dbReference>
<dbReference type="AlphaFoldDB" id="U5MUU2"/>
<dbReference type="EMBL" id="CP006721">
    <property type="protein sequence ID" value="AGX44365.1"/>
    <property type="molecule type" value="Genomic_DNA"/>
</dbReference>
<dbReference type="PANTHER" id="PTHR32089:SF112">
    <property type="entry name" value="LYSOZYME-LIKE PROTEIN-RELATED"/>
    <property type="match status" value="1"/>
</dbReference>
<dbReference type="PANTHER" id="PTHR32089">
    <property type="entry name" value="METHYL-ACCEPTING CHEMOTAXIS PROTEIN MCPB"/>
    <property type="match status" value="1"/>
</dbReference>
<dbReference type="RefSeq" id="WP_022747504.1">
    <property type="nucleotide sequence ID" value="NC_022571.1"/>
</dbReference>
<accession>U5MUU2</accession>
<dbReference type="Proteomes" id="UP000017118">
    <property type="component" value="Chromosome"/>
</dbReference>
<dbReference type="PATRIC" id="fig|1345695.10.peg.3157"/>
<dbReference type="GeneID" id="55475741"/>
<evidence type="ECO:0000313" key="5">
    <source>
        <dbReference type="EMBL" id="AGX44365.1"/>
    </source>
</evidence>
<dbReference type="SUPFAM" id="SSF58104">
    <property type="entry name" value="Methyl-accepting chemotaxis protein (MCP) signaling domain"/>
    <property type="match status" value="1"/>
</dbReference>
<evidence type="ECO:0000256" key="3">
    <source>
        <dbReference type="SAM" id="MobiDB-lite"/>
    </source>
</evidence>
<dbReference type="Gene3D" id="1.10.287.950">
    <property type="entry name" value="Methyl-accepting chemotaxis protein"/>
    <property type="match status" value="1"/>
</dbReference>
<evidence type="ECO:0000256" key="2">
    <source>
        <dbReference type="PROSITE-ProRule" id="PRU00284"/>
    </source>
</evidence>
<evidence type="ECO:0000256" key="1">
    <source>
        <dbReference type="ARBA" id="ARBA00023224"/>
    </source>
</evidence>
<organism evidence="5 6">
    <name type="scientific">Clostridium saccharobutylicum DSM 13864</name>
    <dbReference type="NCBI Taxonomy" id="1345695"/>
    <lineage>
        <taxon>Bacteria</taxon>
        <taxon>Bacillati</taxon>
        <taxon>Bacillota</taxon>
        <taxon>Clostridia</taxon>
        <taxon>Eubacteriales</taxon>
        <taxon>Clostridiaceae</taxon>
        <taxon>Clostridium</taxon>
    </lineage>
</organism>
<proteinExistence type="predicted"/>
<dbReference type="OrthoDB" id="1674419at2"/>